<evidence type="ECO:0000256" key="8">
    <source>
        <dbReference type="ARBA" id="ARBA00034808"/>
    </source>
</evidence>
<accession>A0ABT1BYJ2</accession>
<keyword evidence="4 10" id="KW-0347">Helicase</keyword>
<feature type="binding site" evidence="10">
    <location>
        <begin position="22"/>
        <end position="29"/>
    </location>
    <ligand>
        <name>ATP</name>
        <dbReference type="ChEBI" id="CHEBI:30616"/>
    </ligand>
</feature>
<reference evidence="12 13" key="1">
    <citation type="submission" date="2022-06" db="EMBL/GenBank/DDBJ databases">
        <title>A taxonomic note on the genus Prevotella: Description of four novel genera and emended description of the genera Hallella and Xylanibacter.</title>
        <authorList>
            <person name="Hitch T.C.A."/>
        </authorList>
    </citation>
    <scope>NUCLEOTIDE SEQUENCE [LARGE SCALE GENOMIC DNA]</scope>
    <source>
        <strain evidence="12 13">DSM 100619</strain>
    </source>
</reference>
<dbReference type="InterPro" id="IPR000212">
    <property type="entry name" value="DNA_helicase_UvrD/REP"/>
</dbReference>
<proteinExistence type="inferred from homology"/>
<dbReference type="EMBL" id="JAMXLY010000041">
    <property type="protein sequence ID" value="MCO6026153.1"/>
    <property type="molecule type" value="Genomic_DNA"/>
</dbReference>
<keyword evidence="13" id="KW-1185">Reference proteome</keyword>
<dbReference type="InterPro" id="IPR013986">
    <property type="entry name" value="DExx_box_DNA_helicase_dom_sf"/>
</dbReference>
<dbReference type="SUPFAM" id="SSF52540">
    <property type="entry name" value="P-loop containing nucleoside triphosphate hydrolases"/>
    <property type="match status" value="1"/>
</dbReference>
<keyword evidence="5 10" id="KW-0067">ATP-binding</keyword>
<evidence type="ECO:0000313" key="12">
    <source>
        <dbReference type="EMBL" id="MCO6026153.1"/>
    </source>
</evidence>
<dbReference type="RefSeq" id="WP_252761508.1">
    <property type="nucleotide sequence ID" value="NZ_JAMXLY010000041.1"/>
</dbReference>
<dbReference type="PANTHER" id="PTHR11070">
    <property type="entry name" value="UVRD / RECB / PCRA DNA HELICASE FAMILY MEMBER"/>
    <property type="match status" value="1"/>
</dbReference>
<organism evidence="12 13">
    <name type="scientific">Segatella cerevisiae</name>
    <dbReference type="NCBI Taxonomy" id="2053716"/>
    <lineage>
        <taxon>Bacteria</taxon>
        <taxon>Pseudomonadati</taxon>
        <taxon>Bacteroidota</taxon>
        <taxon>Bacteroidia</taxon>
        <taxon>Bacteroidales</taxon>
        <taxon>Prevotellaceae</taxon>
        <taxon>Segatella</taxon>
    </lineage>
</organism>
<keyword evidence="3 10" id="KW-0378">Hydrolase</keyword>
<dbReference type="PROSITE" id="PS51198">
    <property type="entry name" value="UVRD_HELICASE_ATP_BIND"/>
    <property type="match status" value="1"/>
</dbReference>
<comment type="caution">
    <text evidence="12">The sequence shown here is derived from an EMBL/GenBank/DDBJ whole genome shotgun (WGS) entry which is preliminary data.</text>
</comment>
<comment type="similarity">
    <text evidence="1">Belongs to the helicase family. UvrD subfamily.</text>
</comment>
<evidence type="ECO:0000256" key="2">
    <source>
        <dbReference type="ARBA" id="ARBA00022741"/>
    </source>
</evidence>
<evidence type="ECO:0000256" key="6">
    <source>
        <dbReference type="ARBA" id="ARBA00023235"/>
    </source>
</evidence>
<dbReference type="InterPro" id="IPR014017">
    <property type="entry name" value="DNA_helicase_UvrD-like_C"/>
</dbReference>
<dbReference type="Gene3D" id="3.40.50.300">
    <property type="entry name" value="P-loop containing nucleotide triphosphate hydrolases"/>
    <property type="match status" value="2"/>
</dbReference>
<dbReference type="GO" id="GO:0004386">
    <property type="term" value="F:helicase activity"/>
    <property type="evidence" value="ECO:0007669"/>
    <property type="project" value="UniProtKB-KW"/>
</dbReference>
<evidence type="ECO:0000256" key="9">
    <source>
        <dbReference type="ARBA" id="ARBA00048988"/>
    </source>
</evidence>
<evidence type="ECO:0000259" key="11">
    <source>
        <dbReference type="PROSITE" id="PS51198"/>
    </source>
</evidence>
<sequence length="583" mass="67100">MGAQLIHSNEPQNFDSNIRVMAGPGAGKTHWLIGQLKEILKYSDRLGNCRKIACITYTNKACENIQQKIKFGMDRIEVSTIHAFLYANVIKPYFHLIADQFDFDIKKLDGHDDTVYTHYEFINSVIGKSGCGSVFQNSRVKVSYSKIGQYISSYRWNLTDKRISLEQSGKSYPLYGLLKNKFVNCYKQEVWSQKGIMHDDDVLFFSYQLFIKCPRIKRLISNKFPYILVDEYQDSSSIQHFLIEKLAKERSYVTVIGDEAQSIYGFAGGDVRFIHEIDFPHLADYTIADNRRSTKSIVNFLNVLRPELNQKNVREEDYGCPQLLIGPVIQAYNKSKSLCKDGEGKQKDIYTLSWSNQTANEMKIHVQPSFVSKNLFEQLLELSDAHERSRKFIACVKAVENARQMLMDDAVKSLSKGFSLDIRNLDDKKKAVRYLKILCSKYDDYSKGDGNQLLAIIKESMDSRIGLVRSGKPKELFAHPYLDFAREVNCKEDQTTNMTIHKAKGLEFDNVFVIIESENEAVDFLINTDLQKKADDHRLFYVACSRASNRLFLSVPNLSEETQQLIHNRFGELLNIYRLESDN</sequence>
<comment type="catalytic activity">
    <reaction evidence="9">
        <text>ATP + H2O = ADP + phosphate + H(+)</text>
        <dbReference type="Rhea" id="RHEA:13065"/>
        <dbReference type="ChEBI" id="CHEBI:15377"/>
        <dbReference type="ChEBI" id="CHEBI:15378"/>
        <dbReference type="ChEBI" id="CHEBI:30616"/>
        <dbReference type="ChEBI" id="CHEBI:43474"/>
        <dbReference type="ChEBI" id="CHEBI:456216"/>
        <dbReference type="EC" id="5.6.2.4"/>
    </reaction>
</comment>
<dbReference type="Proteomes" id="UP001204015">
    <property type="component" value="Unassembled WGS sequence"/>
</dbReference>
<protein>
    <recommendedName>
        <fullName evidence="8">DNA 3'-5' helicase</fullName>
        <ecNumber evidence="8">5.6.2.4</ecNumber>
    </recommendedName>
</protein>
<keyword evidence="6" id="KW-0413">Isomerase</keyword>
<dbReference type="Pfam" id="PF13361">
    <property type="entry name" value="UvrD_C"/>
    <property type="match status" value="1"/>
</dbReference>
<dbReference type="InterPro" id="IPR027417">
    <property type="entry name" value="P-loop_NTPase"/>
</dbReference>
<comment type="catalytic activity">
    <reaction evidence="7">
        <text>Couples ATP hydrolysis with the unwinding of duplex DNA by translocating in the 3'-5' direction.</text>
        <dbReference type="EC" id="5.6.2.4"/>
    </reaction>
</comment>
<dbReference type="EC" id="5.6.2.4" evidence="8"/>
<name>A0ABT1BYJ2_9BACT</name>
<gene>
    <name evidence="12" type="ORF">NG821_09930</name>
</gene>
<evidence type="ECO:0000256" key="3">
    <source>
        <dbReference type="ARBA" id="ARBA00022801"/>
    </source>
</evidence>
<dbReference type="Pfam" id="PF00580">
    <property type="entry name" value="UvrD-helicase"/>
    <property type="match status" value="1"/>
</dbReference>
<evidence type="ECO:0000256" key="5">
    <source>
        <dbReference type="ARBA" id="ARBA00022840"/>
    </source>
</evidence>
<evidence type="ECO:0000256" key="4">
    <source>
        <dbReference type="ARBA" id="ARBA00022806"/>
    </source>
</evidence>
<dbReference type="PANTHER" id="PTHR11070:SF3">
    <property type="entry name" value="DNA 3'-5' HELICASE"/>
    <property type="match status" value="1"/>
</dbReference>
<evidence type="ECO:0000313" key="13">
    <source>
        <dbReference type="Proteomes" id="UP001204015"/>
    </source>
</evidence>
<evidence type="ECO:0000256" key="1">
    <source>
        <dbReference type="ARBA" id="ARBA00009922"/>
    </source>
</evidence>
<keyword evidence="2 10" id="KW-0547">Nucleotide-binding</keyword>
<evidence type="ECO:0000256" key="10">
    <source>
        <dbReference type="PROSITE-ProRule" id="PRU00560"/>
    </source>
</evidence>
<dbReference type="InterPro" id="IPR014016">
    <property type="entry name" value="UvrD-like_ATP-bd"/>
</dbReference>
<feature type="domain" description="UvrD-like helicase ATP-binding" evidence="11">
    <location>
        <begin position="1"/>
        <end position="294"/>
    </location>
</feature>
<evidence type="ECO:0000256" key="7">
    <source>
        <dbReference type="ARBA" id="ARBA00034617"/>
    </source>
</evidence>
<dbReference type="Gene3D" id="1.10.10.160">
    <property type="match status" value="1"/>
</dbReference>